<evidence type="ECO:0000256" key="3">
    <source>
        <dbReference type="ARBA" id="ARBA00022827"/>
    </source>
</evidence>
<evidence type="ECO:0000313" key="7">
    <source>
        <dbReference type="Proteomes" id="UP000465241"/>
    </source>
</evidence>
<protein>
    <submittedName>
        <fullName evidence="6">3-ketosteroid-delta-1-dehydrogenase</fullName>
    </submittedName>
</protein>
<dbReference type="InterPro" id="IPR027477">
    <property type="entry name" value="Succ_DH/fumarate_Rdtase_cat_sf"/>
</dbReference>
<comment type="cofactor">
    <cofactor evidence="1">
        <name>FAD</name>
        <dbReference type="ChEBI" id="CHEBI:57692"/>
    </cofactor>
</comment>
<comment type="caution">
    <text evidence="6">The sequence shown here is derived from an EMBL/GenBank/DDBJ whole genome shotgun (WGS) entry which is preliminary data.</text>
</comment>
<evidence type="ECO:0000256" key="2">
    <source>
        <dbReference type="ARBA" id="ARBA00022630"/>
    </source>
</evidence>
<evidence type="ECO:0000259" key="5">
    <source>
        <dbReference type="Pfam" id="PF00890"/>
    </source>
</evidence>
<dbReference type="InterPro" id="IPR050315">
    <property type="entry name" value="FAD-oxidoreductase_2"/>
</dbReference>
<evidence type="ECO:0000256" key="4">
    <source>
        <dbReference type="ARBA" id="ARBA00023002"/>
    </source>
</evidence>
<dbReference type="Gene3D" id="3.50.50.60">
    <property type="entry name" value="FAD/NAD(P)-binding domain"/>
    <property type="match status" value="1"/>
</dbReference>
<evidence type="ECO:0000256" key="1">
    <source>
        <dbReference type="ARBA" id="ARBA00001974"/>
    </source>
</evidence>
<dbReference type="Proteomes" id="UP000465241">
    <property type="component" value="Unassembled WGS sequence"/>
</dbReference>
<keyword evidence="4" id="KW-0560">Oxidoreductase</keyword>
<dbReference type="SUPFAM" id="SSF51905">
    <property type="entry name" value="FAD/NAD(P)-binding domain"/>
    <property type="match status" value="1"/>
</dbReference>
<dbReference type="GO" id="GO:0033765">
    <property type="term" value="F:steroid dehydrogenase activity, acting on the CH-CH group of donors"/>
    <property type="evidence" value="ECO:0007669"/>
    <property type="project" value="UniProtKB-ARBA"/>
</dbReference>
<dbReference type="NCBIfam" id="NF009474">
    <property type="entry name" value="PRK12837.1"/>
    <property type="match status" value="1"/>
</dbReference>
<dbReference type="SUPFAM" id="SSF56425">
    <property type="entry name" value="Succinate dehydrogenase/fumarate reductase flavoprotein, catalytic domain"/>
    <property type="match status" value="1"/>
</dbReference>
<name>A0A7I9WNN3_9MYCO</name>
<dbReference type="Pfam" id="PF00890">
    <property type="entry name" value="FAD_binding_2"/>
    <property type="match status" value="1"/>
</dbReference>
<dbReference type="PANTHER" id="PTHR43400:SF10">
    <property type="entry name" value="3-OXOSTEROID 1-DEHYDROGENASE"/>
    <property type="match status" value="1"/>
</dbReference>
<keyword evidence="2" id="KW-0285">Flavoprotein</keyword>
<gene>
    <name evidence="6" type="ORF">MMUR_34970</name>
</gene>
<dbReference type="InterPro" id="IPR003953">
    <property type="entry name" value="FAD-dep_OxRdtase_2_FAD-bd"/>
</dbReference>
<dbReference type="RefSeq" id="WP_193489903.1">
    <property type="nucleotide sequence ID" value="NZ_BAAAMC010000004.1"/>
</dbReference>
<evidence type="ECO:0000313" key="6">
    <source>
        <dbReference type="EMBL" id="GFG59361.1"/>
    </source>
</evidence>
<feature type="domain" description="FAD-dependent oxidoreductase 2 FAD-binding" evidence="5">
    <location>
        <begin position="10"/>
        <end position="495"/>
    </location>
</feature>
<dbReference type="EMBL" id="BLKT01000003">
    <property type="protein sequence ID" value="GFG59361.1"/>
    <property type="molecule type" value="Genomic_DNA"/>
</dbReference>
<dbReference type="AlphaFoldDB" id="A0A7I9WNN3"/>
<dbReference type="Gene3D" id="3.90.700.10">
    <property type="entry name" value="Succinate dehydrogenase/fumarate reductase flavoprotein, catalytic domain"/>
    <property type="match status" value="1"/>
</dbReference>
<dbReference type="InterPro" id="IPR036188">
    <property type="entry name" value="FAD/NAD-bd_sf"/>
</dbReference>
<keyword evidence="7" id="KW-1185">Reference proteome</keyword>
<keyword evidence="3" id="KW-0274">FAD</keyword>
<reference evidence="6 7" key="1">
    <citation type="journal article" date="2019" name="Emerg. Microbes Infect.">
        <title>Comprehensive subspecies identification of 175 nontuberculous mycobacteria species based on 7547 genomic profiles.</title>
        <authorList>
            <person name="Matsumoto Y."/>
            <person name="Kinjo T."/>
            <person name="Motooka D."/>
            <person name="Nabeya D."/>
            <person name="Jung N."/>
            <person name="Uechi K."/>
            <person name="Horii T."/>
            <person name="Iida T."/>
            <person name="Fujita J."/>
            <person name="Nakamura S."/>
        </authorList>
    </citation>
    <scope>NUCLEOTIDE SEQUENCE [LARGE SCALE GENOMIC DNA]</scope>
    <source>
        <strain evidence="6 7">JCM 13392</strain>
    </source>
</reference>
<accession>A0A7I9WNN3</accession>
<proteinExistence type="predicted"/>
<dbReference type="PANTHER" id="PTHR43400">
    <property type="entry name" value="FUMARATE REDUCTASE"/>
    <property type="match status" value="1"/>
</dbReference>
<organism evidence="6 7">
    <name type="scientific">Mycolicibacterium murale</name>
    <dbReference type="NCBI Taxonomy" id="182220"/>
    <lineage>
        <taxon>Bacteria</taxon>
        <taxon>Bacillati</taxon>
        <taxon>Actinomycetota</taxon>
        <taxon>Actinomycetes</taxon>
        <taxon>Mycobacteriales</taxon>
        <taxon>Mycobacteriaceae</taxon>
        <taxon>Mycolicibacterium</taxon>
    </lineage>
</organism>
<sequence length="516" mass="54848">MTAPFDQEVDVAVVGSGGGIAGAYTAAREGLSVALLEATDRFGGTTAYSGGGGMWFPCNPVARRGGVDDTQEAAFDYFHRVVGDRTPVELQRAYIEGGASAIEYFETDDDLEFAELPWPDYYGAVPNARADGRRHLVPTPLPGAELGPLSDSVRGPLDVDRLGASPPELLTGGRALVGRFLKALTRYPHASTYRNTALVDLIADADGAVIGLVAERDGNPLRIRARRGVLLAAGGFEQNSSMRDQWGVPGRVADTMGCPGNTGAAHAAAMKLGADIDLMDQAWWSPGLTHPDGRCAFALWFTGGIFVNQDGRRFVNESAPYDRLGREVLRQISAGAMTLPFWMVYDNREGEVPPVKATNVSMVDTGAYQNARLWHSADTLEELAQLIGVDPPTLRETVSRFNSLVVAGHDLDFGRGDEPYDRAFSAGRLPLVPIDVAPFHAAAFGVSDLGTKGGLRTDTRARVLNRSGTAIPGLYASGNTMAAVSGTTYPGGGNPIGASVLFSHLAALDMIRRDPT</sequence>
<dbReference type="GO" id="GO:0008202">
    <property type="term" value="P:steroid metabolic process"/>
    <property type="evidence" value="ECO:0007669"/>
    <property type="project" value="UniProtKB-ARBA"/>
</dbReference>